<gene>
    <name evidence="5" type="ORF">LUZ62_088304</name>
</gene>
<feature type="transmembrane region" description="Helical" evidence="4">
    <location>
        <begin position="408"/>
        <end position="428"/>
    </location>
</feature>
<evidence type="ECO:0000256" key="1">
    <source>
        <dbReference type="ARBA" id="ARBA00023054"/>
    </source>
</evidence>
<feature type="coiled-coil region" evidence="2">
    <location>
        <begin position="13"/>
        <end position="47"/>
    </location>
</feature>
<accession>A0AAV8CDH1</accession>
<dbReference type="PANTHER" id="PTHR31342:SF48">
    <property type="entry name" value="CHUP1-LIKE PROTEIN"/>
    <property type="match status" value="1"/>
</dbReference>
<name>A0AAV8CDH1_9POAL</name>
<dbReference type="GO" id="GO:0072699">
    <property type="term" value="P:protein localization to cortical microtubule cytoskeleton"/>
    <property type="evidence" value="ECO:0007669"/>
    <property type="project" value="TreeGrafter"/>
</dbReference>
<dbReference type="EMBL" id="JAMFTS010000005">
    <property type="protein sequence ID" value="KAJ4753899.1"/>
    <property type="molecule type" value="Genomic_DNA"/>
</dbReference>
<keyword evidence="6" id="KW-1185">Reference proteome</keyword>
<evidence type="ECO:0000256" key="2">
    <source>
        <dbReference type="SAM" id="Coils"/>
    </source>
</evidence>
<organism evidence="5 6">
    <name type="scientific">Rhynchospora pubera</name>
    <dbReference type="NCBI Taxonomy" id="906938"/>
    <lineage>
        <taxon>Eukaryota</taxon>
        <taxon>Viridiplantae</taxon>
        <taxon>Streptophyta</taxon>
        <taxon>Embryophyta</taxon>
        <taxon>Tracheophyta</taxon>
        <taxon>Spermatophyta</taxon>
        <taxon>Magnoliopsida</taxon>
        <taxon>Liliopsida</taxon>
        <taxon>Poales</taxon>
        <taxon>Cyperaceae</taxon>
        <taxon>Cyperoideae</taxon>
        <taxon>Rhynchosporeae</taxon>
        <taxon>Rhynchospora</taxon>
    </lineage>
</organism>
<dbReference type="AlphaFoldDB" id="A0AAV8CDH1"/>
<feature type="region of interest" description="Disordered" evidence="3">
    <location>
        <begin position="91"/>
        <end position="142"/>
    </location>
</feature>
<feature type="compositionally biased region" description="Pro residues" evidence="3">
    <location>
        <begin position="123"/>
        <end position="132"/>
    </location>
</feature>
<dbReference type="GO" id="GO:0055028">
    <property type="term" value="C:cortical microtubule"/>
    <property type="evidence" value="ECO:0007669"/>
    <property type="project" value="TreeGrafter"/>
</dbReference>
<evidence type="ECO:0000256" key="3">
    <source>
        <dbReference type="SAM" id="MobiDB-lite"/>
    </source>
</evidence>
<dbReference type="Proteomes" id="UP001140206">
    <property type="component" value="Chromosome 5"/>
</dbReference>
<comment type="caution">
    <text evidence="5">The sequence shown here is derived from an EMBL/GenBank/DDBJ whole genome shotgun (WGS) entry which is preliminary data.</text>
</comment>
<dbReference type="InterPro" id="IPR040265">
    <property type="entry name" value="CHUP1/IPGA1-like"/>
</dbReference>
<protein>
    <submittedName>
        <fullName evidence="5">Hydroxyproline-rich glycoprotein family protein</fullName>
    </submittedName>
</protein>
<evidence type="ECO:0000313" key="6">
    <source>
        <dbReference type="Proteomes" id="UP001140206"/>
    </source>
</evidence>
<keyword evidence="4" id="KW-0812">Transmembrane</keyword>
<evidence type="ECO:0000313" key="5">
    <source>
        <dbReference type="EMBL" id="KAJ4753899.1"/>
    </source>
</evidence>
<keyword evidence="4" id="KW-1133">Transmembrane helix</keyword>
<evidence type="ECO:0000256" key="4">
    <source>
        <dbReference type="SAM" id="Phobius"/>
    </source>
</evidence>
<proteinExistence type="predicted"/>
<keyword evidence="1 2" id="KW-0175">Coiled coil</keyword>
<keyword evidence="4" id="KW-0472">Membrane</keyword>
<sequence length="437" mass="50436">MMADEIAPLRDQINALIERNRYLEAQNLQLRQEAQLFRNQIQSLKERDRDEKSMLAKKLHASSLASNCTFKEKQLLPDNYNLNSKQKVLRLEPKAKEPRVPKPPPSLKQLQTTQNVKIDCSQAPPPPPPPPLSSKLQGGGPLKSVRRVPEVVELYRILTRKEGKVDAKTGSVGIPVAMNPREMIGEIENRSAYVLAIKSDVESQGEFINFLAKEVDKAAYKDMADVESFVKWLDEELSYLVDERAVLKHFSHWPEKKADTMREAACSYRDLKNLESEVASFHDDPTVIASVALKRVQALQDKLEHGVHNIERVRDSTSKRYRDFKIPWEWMLDTGIVSQIKLGSLKLVRIYMNRVVCALKCEQFLDDEDLVLNGARFAFRVHQVCGFLNFQQYYVSTRNLFLTRDHEFFFLLLLLLLLRLLLLLLFSFSKLPVCWWI</sequence>
<dbReference type="PANTHER" id="PTHR31342">
    <property type="entry name" value="PROTEIN CHUP1, CHLOROPLASTIC"/>
    <property type="match status" value="1"/>
</dbReference>
<reference evidence="5" key="1">
    <citation type="submission" date="2022-08" db="EMBL/GenBank/DDBJ databases">
        <authorList>
            <person name="Marques A."/>
        </authorList>
    </citation>
    <scope>NUCLEOTIDE SEQUENCE</scope>
    <source>
        <strain evidence="5">RhyPub2mFocal</strain>
        <tissue evidence="5">Leaves</tissue>
    </source>
</reference>
<feature type="compositionally biased region" description="Basic and acidic residues" evidence="3">
    <location>
        <begin position="91"/>
        <end position="100"/>
    </location>
</feature>